<comment type="caution">
    <text evidence="3">The sequence shown here is derived from an EMBL/GenBank/DDBJ whole genome shotgun (WGS) entry which is preliminary data.</text>
</comment>
<name>A0A836ILG1_9TRYP</name>
<dbReference type="GeneID" id="94291478"/>
<feature type="region of interest" description="Disordered" evidence="2">
    <location>
        <begin position="136"/>
        <end position="261"/>
    </location>
</feature>
<feature type="coiled-coil region" evidence="1">
    <location>
        <begin position="657"/>
        <end position="695"/>
    </location>
</feature>
<feature type="region of interest" description="Disordered" evidence="2">
    <location>
        <begin position="695"/>
        <end position="724"/>
    </location>
</feature>
<dbReference type="Proteomes" id="UP000674318">
    <property type="component" value="Chromosome 17"/>
</dbReference>
<feature type="region of interest" description="Disordered" evidence="2">
    <location>
        <begin position="541"/>
        <end position="636"/>
    </location>
</feature>
<feature type="compositionally biased region" description="Basic and acidic residues" evidence="2">
    <location>
        <begin position="351"/>
        <end position="371"/>
    </location>
</feature>
<organism evidence="3 4">
    <name type="scientific">Porcisia hertigi</name>
    <dbReference type="NCBI Taxonomy" id="2761500"/>
    <lineage>
        <taxon>Eukaryota</taxon>
        <taxon>Discoba</taxon>
        <taxon>Euglenozoa</taxon>
        <taxon>Kinetoplastea</taxon>
        <taxon>Metakinetoplastina</taxon>
        <taxon>Trypanosomatida</taxon>
        <taxon>Trypanosomatidae</taxon>
        <taxon>Leishmaniinae</taxon>
        <taxon>Porcisia</taxon>
    </lineage>
</organism>
<gene>
    <name evidence="3" type="ORF">JKF63_05442</name>
</gene>
<evidence type="ECO:0000256" key="1">
    <source>
        <dbReference type="SAM" id="Coils"/>
    </source>
</evidence>
<evidence type="ECO:0000256" key="2">
    <source>
        <dbReference type="SAM" id="MobiDB-lite"/>
    </source>
</evidence>
<dbReference type="RefSeq" id="XP_067758076.1">
    <property type="nucleotide sequence ID" value="XM_067901401.1"/>
</dbReference>
<dbReference type="AlphaFoldDB" id="A0A836ILG1"/>
<feature type="compositionally biased region" description="Polar residues" evidence="2">
    <location>
        <begin position="380"/>
        <end position="407"/>
    </location>
</feature>
<feature type="compositionally biased region" description="Polar residues" evidence="2">
    <location>
        <begin position="577"/>
        <end position="597"/>
    </location>
</feature>
<evidence type="ECO:0000313" key="3">
    <source>
        <dbReference type="EMBL" id="KAG5508187.1"/>
    </source>
</evidence>
<feature type="region of interest" description="Disordered" evidence="2">
    <location>
        <begin position="99"/>
        <end position="119"/>
    </location>
</feature>
<dbReference type="KEGG" id="phet:94291478"/>
<sequence length="1096" mass="119869">MPPVSDVCDALGTRAVLNTFHHLGRHLSPGICGDVEDSGQQDACHCRPIHSSVSLPAAVSPGRGSSPLIERYLENTYSSQRRADGSSVQLDYLHRGTGRGCTSVSPYNGRRGGDGEESGVVFDSGDAAFLSASFSKRAPAGSARRAGVPDHHYTSTGRSPHVRRTTSPHPCNDMGCGGEHGRRNSQRSASSPSFDNVPHHPSDYVPQTRSRHGTSSDHHSQKGSLAVDGDRRHGTRMPPRHNARGAGESSPSDRPPLLPSVASATPLASFVGGPSSNAIPHSQTFSSVEAPLHHSTHGDSAQQPLAHNAPLPSRARDSLADLVAKIRAEISKETTACATGSPISDVMHNPADVRRPVTTEENTKMRSRPEKPQGQGYSPGMTSHAEQTSTSHTTASTRLSSPTTSTGAEGASPSHVVSHRRSTSADTKGGSHAYRAPAAPPEASAQDRSAPSPRRRGTPREDSGPTRQQLFLSPSSSSVDLHSAVRKAETVLRHLQSRRPHRHNGSCTQSPFAEKTKGLMGSSLPDDATAVGLRQQILAHGLRHRKRRGGSHGRRAHRGHSAPSLHFRPHATRVSPRRSSSASIPTGISRESQSTPQRAHAPDGAAGAAVKEVKRRSGNELPVTQARTDADQHQQERWHTMQERRIERLREGLSSLCAAVRKDLRKVREEVERARAEANVQADDIRREMRQALTATLHSNSPSGGAVDARRREAEPHPSSVLDAVSQCTPEDQRRLAVLFLPHLRPLLTEVVQEEVQRLLREHCSDQQEALHALEQRLHARVAEVALSHQRQARVDETRGGDGISTAPASAHFSSAEALDAHLRSTARAVLLEEDDRRYSLASENERRHERRVRQLQQGWEETLSTAQAQWKAELKTILEEEENVWIRRARAPLQQHADVLQEIVKALTRDVTRLQEQQEVCSTRLSTSIRQEREMRVQEQTQLTERVEQRVRQLLPREVESACVRFHALREQRLAAAVPRSAVSGPTASVSPHLSAIHTSSFATVAAAPSAEELRLSIVQPTMEHMRRLLVAHQEMVDATVEDRCRRAEHTVEGSRHVWSQNVAELRAKFSALRADVRGAFGELCENLKVAAPAM</sequence>
<accession>A0A836ILG1</accession>
<protein>
    <submittedName>
        <fullName evidence="3">Uncharacterized protein</fullName>
    </submittedName>
</protein>
<reference evidence="3 4" key="1">
    <citation type="submission" date="2021-02" db="EMBL/GenBank/DDBJ databases">
        <title>Porcisia hertigi Genome sequencing and assembly.</title>
        <authorList>
            <person name="Almutairi H."/>
            <person name="Gatherer D."/>
        </authorList>
    </citation>
    <scope>NUCLEOTIDE SEQUENCE [LARGE SCALE GENOMIC DNA]</scope>
    <source>
        <strain evidence="3 4">C119</strain>
    </source>
</reference>
<evidence type="ECO:0000313" key="4">
    <source>
        <dbReference type="Proteomes" id="UP000674318"/>
    </source>
</evidence>
<dbReference type="OrthoDB" id="273841at2759"/>
<keyword evidence="1" id="KW-0175">Coiled coil</keyword>
<feature type="compositionally biased region" description="Basic residues" evidence="2">
    <location>
        <begin position="233"/>
        <end position="243"/>
    </location>
</feature>
<feature type="compositionally biased region" description="Basic residues" evidence="2">
    <location>
        <begin position="541"/>
        <end position="560"/>
    </location>
</feature>
<dbReference type="EMBL" id="JAFJZO010000017">
    <property type="protein sequence ID" value="KAG5508187.1"/>
    <property type="molecule type" value="Genomic_DNA"/>
</dbReference>
<proteinExistence type="predicted"/>
<feature type="region of interest" description="Disordered" evidence="2">
    <location>
        <begin position="289"/>
        <end position="312"/>
    </location>
</feature>
<keyword evidence="4" id="KW-1185">Reference proteome</keyword>
<feature type="region of interest" description="Disordered" evidence="2">
    <location>
        <begin position="339"/>
        <end position="484"/>
    </location>
</feature>